<protein>
    <submittedName>
        <fullName evidence="3">IS110 family transposase</fullName>
    </submittedName>
</protein>
<keyword evidence="4" id="KW-1185">Reference proteome</keyword>
<feature type="domain" description="Transposase IS110-like N-terminal" evidence="1">
    <location>
        <begin position="9"/>
        <end position="153"/>
    </location>
</feature>
<sequence>MSNDSTVFVGLDVHKGSIVAAYAVGSGHVQSIGNIGVRECDLDRFCKRMQGKASRVVFVYEAGPCGYGLQRYLTRKGFICHVCAPSLMAKKPGDRVKTDRRDAEKLVRLLRMDDLAFVHVPDERDEAFRDLVRAWGAAKEDVKKAKQRLKSFLLVHGVRYSGSADWREAHRRWLSEFTFAEAWSQIAFEEHRRSIGDRIAQSQRLEQVLRDAARQWRFYPVVQALQALRGVQFTVAVGLIAEAGDLSRFDNPRQLMAWMGLVPSEHSSGSSIRKGGITKAGNGYARKLMVEAAWSYRYTAKVSRIIQLRHEGLPKPVVDRAWDAQLRLCRRYRKLSQQGKHPNVVVTAIARELSGFVWDIARIASAV</sequence>
<reference evidence="3" key="1">
    <citation type="submission" date="2020-03" db="EMBL/GenBank/DDBJ databases">
        <title>Solimonas marina sp. nov., isolated from deep seawater of the Pacific Ocean.</title>
        <authorList>
            <person name="Liu X."/>
            <person name="Lai Q."/>
            <person name="Sun F."/>
            <person name="Gai Y."/>
            <person name="Li G."/>
            <person name="Shao Z."/>
        </authorList>
    </citation>
    <scope>NUCLEOTIDE SEQUENCE</scope>
    <source>
        <strain evidence="3">C16B3</strain>
    </source>
</reference>
<dbReference type="PANTHER" id="PTHR33055">
    <property type="entry name" value="TRANSPOSASE FOR INSERTION SEQUENCE ELEMENT IS1111A"/>
    <property type="match status" value="1"/>
</dbReference>
<dbReference type="AlphaFoldDB" id="A0A969WER0"/>
<evidence type="ECO:0000259" key="1">
    <source>
        <dbReference type="Pfam" id="PF01548"/>
    </source>
</evidence>
<dbReference type="Proteomes" id="UP000653472">
    <property type="component" value="Unassembled WGS sequence"/>
</dbReference>
<dbReference type="GO" id="GO:0004803">
    <property type="term" value="F:transposase activity"/>
    <property type="evidence" value="ECO:0007669"/>
    <property type="project" value="InterPro"/>
</dbReference>
<gene>
    <name evidence="3" type="ORF">G7Y82_20990</name>
</gene>
<organism evidence="3 4">
    <name type="scientific">Solimonas marina</name>
    <dbReference type="NCBI Taxonomy" id="2714601"/>
    <lineage>
        <taxon>Bacteria</taxon>
        <taxon>Pseudomonadati</taxon>
        <taxon>Pseudomonadota</taxon>
        <taxon>Gammaproteobacteria</taxon>
        <taxon>Nevskiales</taxon>
        <taxon>Nevskiaceae</taxon>
        <taxon>Solimonas</taxon>
    </lineage>
</organism>
<dbReference type="EMBL" id="JAAVXB010000023">
    <property type="protein sequence ID" value="NKF24790.1"/>
    <property type="molecule type" value="Genomic_DNA"/>
</dbReference>
<proteinExistence type="predicted"/>
<comment type="caution">
    <text evidence="3">The sequence shown here is derived from an EMBL/GenBank/DDBJ whole genome shotgun (WGS) entry which is preliminary data.</text>
</comment>
<dbReference type="GO" id="GO:0006313">
    <property type="term" value="P:DNA transposition"/>
    <property type="evidence" value="ECO:0007669"/>
    <property type="project" value="InterPro"/>
</dbReference>
<dbReference type="GO" id="GO:0003677">
    <property type="term" value="F:DNA binding"/>
    <property type="evidence" value="ECO:0007669"/>
    <property type="project" value="InterPro"/>
</dbReference>
<accession>A0A969WER0</accession>
<dbReference type="InterPro" id="IPR002525">
    <property type="entry name" value="Transp_IS110-like_N"/>
</dbReference>
<evidence type="ECO:0000313" key="4">
    <source>
        <dbReference type="Proteomes" id="UP000653472"/>
    </source>
</evidence>
<evidence type="ECO:0000259" key="2">
    <source>
        <dbReference type="Pfam" id="PF02371"/>
    </source>
</evidence>
<dbReference type="InterPro" id="IPR047650">
    <property type="entry name" value="Transpos_IS110"/>
</dbReference>
<dbReference type="Pfam" id="PF02371">
    <property type="entry name" value="Transposase_20"/>
    <property type="match status" value="1"/>
</dbReference>
<dbReference type="PANTHER" id="PTHR33055:SF3">
    <property type="entry name" value="PUTATIVE TRANSPOSASE FOR IS117-RELATED"/>
    <property type="match status" value="1"/>
</dbReference>
<dbReference type="NCBIfam" id="NF033542">
    <property type="entry name" value="transpos_IS110"/>
    <property type="match status" value="1"/>
</dbReference>
<name>A0A969WER0_9GAMM</name>
<evidence type="ECO:0000313" key="3">
    <source>
        <dbReference type="EMBL" id="NKF24790.1"/>
    </source>
</evidence>
<dbReference type="Pfam" id="PF01548">
    <property type="entry name" value="DEDD_Tnp_IS110"/>
    <property type="match status" value="1"/>
</dbReference>
<dbReference type="InterPro" id="IPR003346">
    <property type="entry name" value="Transposase_20"/>
</dbReference>
<dbReference type="RefSeq" id="WP_168150098.1">
    <property type="nucleotide sequence ID" value="NZ_JAAVXB010000023.1"/>
</dbReference>
<feature type="domain" description="Transposase IS116/IS110/IS902 C-terminal" evidence="2">
    <location>
        <begin position="223"/>
        <end position="297"/>
    </location>
</feature>